<sequence length="265" mass="28005">MVDGNIQDIAYRSSGTARPTVRPVTPEDVRDAFSDGMADWREEPVLGMAFGLVYAVLGALIVLYLDTNSKVNLIVPALSAFLLIGPGIALGLYEISRRLETGEPLEFSAVLSAGMRHGGGQMALLGVTLLVVAVLWMAAAEFIHAAIFGATEWTIGGLVTAIFSTWDGFRYAVIGTAVGAVFAAVTFALTVVAAPMLLDRNVDAATTVSASVAAVRRSPLAFLVYGVLVTIIIAAGMAAFMIGLLVALPVVGFTTWHLYRRAITW</sequence>
<reference evidence="2" key="1">
    <citation type="submission" date="2023-07" db="EMBL/GenBank/DDBJ databases">
        <title>Genomic Encyclopedia of Type Strains, Phase IV (KMG-IV): sequencing the most valuable type-strain genomes for metagenomic binning, comparative biology and taxonomic classification.</title>
        <authorList>
            <person name="Goeker M."/>
        </authorList>
    </citation>
    <scope>NUCLEOTIDE SEQUENCE</scope>
    <source>
        <strain evidence="2">DSM 21202</strain>
    </source>
</reference>
<feature type="transmembrane region" description="Helical" evidence="1">
    <location>
        <begin position="145"/>
        <end position="164"/>
    </location>
</feature>
<dbReference type="EMBL" id="JAUSUL010000005">
    <property type="protein sequence ID" value="MDQ0317439.1"/>
    <property type="molecule type" value="Genomic_DNA"/>
</dbReference>
<feature type="transmembrane region" description="Helical" evidence="1">
    <location>
        <begin position="45"/>
        <end position="65"/>
    </location>
</feature>
<feature type="transmembrane region" description="Helical" evidence="1">
    <location>
        <begin position="171"/>
        <end position="198"/>
    </location>
</feature>
<evidence type="ECO:0000313" key="2">
    <source>
        <dbReference type="EMBL" id="MDQ0317439.1"/>
    </source>
</evidence>
<proteinExistence type="predicted"/>
<name>A0AAE3VRI6_9HYPH</name>
<protein>
    <submittedName>
        <fullName evidence="2">Membrane protein</fullName>
    </submittedName>
</protein>
<keyword evidence="1" id="KW-0472">Membrane</keyword>
<feature type="transmembrane region" description="Helical" evidence="1">
    <location>
        <begin position="122"/>
        <end position="139"/>
    </location>
</feature>
<dbReference type="RefSeq" id="WP_306887358.1">
    <property type="nucleotide sequence ID" value="NZ_JAUSUL010000005.1"/>
</dbReference>
<evidence type="ECO:0000256" key="1">
    <source>
        <dbReference type="SAM" id="Phobius"/>
    </source>
</evidence>
<keyword evidence="1" id="KW-0812">Transmembrane</keyword>
<keyword evidence="1" id="KW-1133">Transmembrane helix</keyword>
<dbReference type="InterPro" id="IPR018692">
    <property type="entry name" value="DUF2189"/>
</dbReference>
<gene>
    <name evidence="2" type="ORF">J2S73_003923</name>
</gene>
<organism evidence="2 3">
    <name type="scientific">Amorphus orientalis</name>
    <dbReference type="NCBI Taxonomy" id="649198"/>
    <lineage>
        <taxon>Bacteria</taxon>
        <taxon>Pseudomonadati</taxon>
        <taxon>Pseudomonadota</taxon>
        <taxon>Alphaproteobacteria</taxon>
        <taxon>Hyphomicrobiales</taxon>
        <taxon>Amorphaceae</taxon>
        <taxon>Amorphus</taxon>
    </lineage>
</organism>
<keyword evidence="3" id="KW-1185">Reference proteome</keyword>
<dbReference type="Proteomes" id="UP001229244">
    <property type="component" value="Unassembled WGS sequence"/>
</dbReference>
<accession>A0AAE3VRI6</accession>
<dbReference type="Pfam" id="PF09955">
    <property type="entry name" value="DUF2189"/>
    <property type="match status" value="1"/>
</dbReference>
<comment type="caution">
    <text evidence="2">The sequence shown here is derived from an EMBL/GenBank/DDBJ whole genome shotgun (WGS) entry which is preliminary data.</text>
</comment>
<feature type="transmembrane region" description="Helical" evidence="1">
    <location>
        <begin position="71"/>
        <end position="93"/>
    </location>
</feature>
<evidence type="ECO:0000313" key="3">
    <source>
        <dbReference type="Proteomes" id="UP001229244"/>
    </source>
</evidence>
<feature type="transmembrane region" description="Helical" evidence="1">
    <location>
        <begin position="218"/>
        <end position="251"/>
    </location>
</feature>
<dbReference type="AlphaFoldDB" id="A0AAE3VRI6"/>